<organism evidence="1 2">
    <name type="scientific">Stieleria magnilauensis</name>
    <dbReference type="NCBI Taxonomy" id="2527963"/>
    <lineage>
        <taxon>Bacteria</taxon>
        <taxon>Pseudomonadati</taxon>
        <taxon>Planctomycetota</taxon>
        <taxon>Planctomycetia</taxon>
        <taxon>Pirellulales</taxon>
        <taxon>Pirellulaceae</taxon>
        <taxon>Stieleria</taxon>
    </lineage>
</organism>
<proteinExistence type="predicted"/>
<dbReference type="EMBL" id="CP036432">
    <property type="protein sequence ID" value="QDV83276.1"/>
    <property type="molecule type" value="Genomic_DNA"/>
</dbReference>
<accession>A0ABX5XN77</accession>
<gene>
    <name evidence="1" type="ORF">TBK1r_22120</name>
</gene>
<sequence length="84" mass="9583">MRHFRRGKRQLRDRDAAAWATRVDMVVEATGRIVGHPARIAEGCRFDYCRISMEYTGSPLPKKRQRCEASSVFWGEGLGVRGNT</sequence>
<name>A0ABX5XN77_9BACT</name>
<evidence type="ECO:0000313" key="1">
    <source>
        <dbReference type="EMBL" id="QDV83276.1"/>
    </source>
</evidence>
<keyword evidence="2" id="KW-1185">Reference proteome</keyword>
<reference evidence="1 2" key="1">
    <citation type="submission" date="2019-02" db="EMBL/GenBank/DDBJ databases">
        <title>Deep-cultivation of Planctomycetes and their phenomic and genomic characterization uncovers novel biology.</title>
        <authorList>
            <person name="Wiegand S."/>
            <person name="Jogler M."/>
            <person name="Boedeker C."/>
            <person name="Pinto D."/>
            <person name="Vollmers J."/>
            <person name="Rivas-Marin E."/>
            <person name="Kohn T."/>
            <person name="Peeters S.H."/>
            <person name="Heuer A."/>
            <person name="Rast P."/>
            <person name="Oberbeckmann S."/>
            <person name="Bunk B."/>
            <person name="Jeske O."/>
            <person name="Meyerdierks A."/>
            <person name="Storesund J.E."/>
            <person name="Kallscheuer N."/>
            <person name="Luecker S."/>
            <person name="Lage O.M."/>
            <person name="Pohl T."/>
            <person name="Merkel B.J."/>
            <person name="Hornburger P."/>
            <person name="Mueller R.-W."/>
            <person name="Bruemmer F."/>
            <person name="Labrenz M."/>
            <person name="Spormann A.M."/>
            <person name="Op den Camp H."/>
            <person name="Overmann J."/>
            <person name="Amann R."/>
            <person name="Jetten M.S.M."/>
            <person name="Mascher T."/>
            <person name="Medema M.H."/>
            <person name="Devos D.P."/>
            <person name="Kaster A.-K."/>
            <person name="Ovreas L."/>
            <person name="Rohde M."/>
            <person name="Galperin M.Y."/>
            <person name="Jogler C."/>
        </authorList>
    </citation>
    <scope>NUCLEOTIDE SEQUENCE [LARGE SCALE GENOMIC DNA]</scope>
    <source>
        <strain evidence="1 2">TBK1r</strain>
    </source>
</reference>
<dbReference type="Proteomes" id="UP000318081">
    <property type="component" value="Chromosome"/>
</dbReference>
<evidence type="ECO:0000313" key="2">
    <source>
        <dbReference type="Proteomes" id="UP000318081"/>
    </source>
</evidence>
<protein>
    <submittedName>
        <fullName evidence="1">Uncharacterized protein</fullName>
    </submittedName>
</protein>